<dbReference type="PROSITE" id="PS51740">
    <property type="entry name" value="SPOVT_ABRB"/>
    <property type="match status" value="1"/>
</dbReference>
<dbReference type="SUPFAM" id="SSF89447">
    <property type="entry name" value="AbrB/MazE/MraZ-like"/>
    <property type="match status" value="1"/>
</dbReference>
<dbReference type="EMBL" id="JYON01000005">
    <property type="protein sequence ID" value="KJH72529.1"/>
    <property type="molecule type" value="Genomic_DNA"/>
</dbReference>
<dbReference type="PANTHER" id="PTHR42182">
    <property type="entry name" value="SLL0359 PROTEIN"/>
    <property type="match status" value="1"/>
</dbReference>
<dbReference type="Pfam" id="PF14250">
    <property type="entry name" value="AbrB-like"/>
    <property type="match status" value="1"/>
</dbReference>
<dbReference type="AlphaFoldDB" id="A0A0D8ZVN8"/>
<evidence type="ECO:0000259" key="2">
    <source>
        <dbReference type="PROSITE" id="PS51740"/>
    </source>
</evidence>
<evidence type="ECO:0000313" key="4">
    <source>
        <dbReference type="Proteomes" id="UP000032452"/>
    </source>
</evidence>
<dbReference type="PATRIC" id="fig|1618023.3.peg.2741"/>
<protein>
    <submittedName>
        <fullName evidence="3">AbrB family transcriptional regulator</fullName>
    </submittedName>
</protein>
<accession>A0A0D8ZVN8</accession>
<name>A0A0D8ZVN8_9CYAN</name>
<dbReference type="Proteomes" id="UP000032452">
    <property type="component" value="Unassembled WGS sequence"/>
</dbReference>
<keyword evidence="4" id="KW-1185">Reference proteome</keyword>
<dbReference type="Gene3D" id="2.10.260.10">
    <property type="match status" value="1"/>
</dbReference>
<dbReference type="GO" id="GO:0001217">
    <property type="term" value="F:DNA-binding transcription repressor activity"/>
    <property type="evidence" value="ECO:0007669"/>
    <property type="project" value="TreeGrafter"/>
</dbReference>
<gene>
    <name evidence="3" type="ORF">UH38_06315</name>
</gene>
<dbReference type="InterPro" id="IPR037914">
    <property type="entry name" value="SpoVT-AbrB_sf"/>
</dbReference>
<reference evidence="3 4" key="1">
    <citation type="submission" date="2015-02" db="EMBL/GenBank/DDBJ databases">
        <title>Draft genome of a novel marine cyanobacterium (Chroococcales) isolated from South Atlantic Ocean.</title>
        <authorList>
            <person name="Rigonato J."/>
            <person name="Alvarenga D.O."/>
            <person name="Branco L.H."/>
            <person name="Varani A.M."/>
            <person name="Brandini F.P."/>
            <person name="Fiore M.F."/>
        </authorList>
    </citation>
    <scope>NUCLEOTIDE SEQUENCE [LARGE SCALE GENOMIC DNA]</scope>
    <source>
        <strain evidence="3 4">CENA595</strain>
    </source>
</reference>
<sequence>MQSLNNSVESVESASNRLTGETLLQKLNGLMHLPERELARISGYYTVTKTNQTCINLSDFYDALLAAKGLFLDRENPKNGLARQPKHRVKVDNNGQITICASQIQAMGLKPGDQFEIELGYKQISLFRLEDTQSKQSIQAGERET</sequence>
<feature type="domain" description="SpoVT-AbrB" evidence="2">
    <location>
        <begin position="86"/>
        <end position="131"/>
    </location>
</feature>
<dbReference type="PANTHER" id="PTHR42182:SF1">
    <property type="entry name" value="SLL0359 PROTEIN"/>
    <property type="match status" value="1"/>
</dbReference>
<dbReference type="STRING" id="1618023.UH38_06315"/>
<dbReference type="InterPro" id="IPR007159">
    <property type="entry name" value="SpoVT-AbrB_dom"/>
</dbReference>
<proteinExistence type="predicted"/>
<evidence type="ECO:0000256" key="1">
    <source>
        <dbReference type="PROSITE-ProRule" id="PRU01076"/>
    </source>
</evidence>
<comment type="caution">
    <text evidence="3">The sequence shown here is derived from an EMBL/GenBank/DDBJ whole genome shotgun (WGS) entry which is preliminary data.</text>
</comment>
<organism evidence="3 4">
    <name type="scientific">Aliterella atlantica CENA595</name>
    <dbReference type="NCBI Taxonomy" id="1618023"/>
    <lineage>
        <taxon>Bacteria</taxon>
        <taxon>Bacillati</taxon>
        <taxon>Cyanobacteriota</taxon>
        <taxon>Cyanophyceae</taxon>
        <taxon>Chroococcidiopsidales</taxon>
        <taxon>Aliterellaceae</taxon>
        <taxon>Aliterella</taxon>
    </lineage>
</organism>
<dbReference type="GO" id="GO:0032993">
    <property type="term" value="C:protein-DNA complex"/>
    <property type="evidence" value="ECO:0007669"/>
    <property type="project" value="TreeGrafter"/>
</dbReference>
<dbReference type="GO" id="GO:0000976">
    <property type="term" value="F:transcription cis-regulatory region binding"/>
    <property type="evidence" value="ECO:0007669"/>
    <property type="project" value="TreeGrafter"/>
</dbReference>
<dbReference type="InterPro" id="IPR027360">
    <property type="entry name" value="AbrB-like"/>
</dbReference>
<keyword evidence="1" id="KW-0238">DNA-binding</keyword>
<evidence type="ECO:0000313" key="3">
    <source>
        <dbReference type="EMBL" id="KJH72529.1"/>
    </source>
</evidence>